<dbReference type="Pfam" id="PF06898">
    <property type="entry name" value="YqfD"/>
    <property type="match status" value="1"/>
</dbReference>
<keyword evidence="1" id="KW-0812">Transmembrane</keyword>
<name>A0A1C6H2G3_9FIRM</name>
<reference evidence="2" key="1">
    <citation type="submission" date="2015-09" db="EMBL/GenBank/DDBJ databases">
        <authorList>
            <consortium name="Pathogen Informatics"/>
        </authorList>
    </citation>
    <scope>NUCLEOTIDE SEQUENCE</scope>
    <source>
        <strain evidence="2">2789STDY5834896</strain>
    </source>
</reference>
<organism evidence="2">
    <name type="scientific">uncultured Anaerotruncus sp</name>
    <dbReference type="NCBI Taxonomy" id="905011"/>
    <lineage>
        <taxon>Bacteria</taxon>
        <taxon>Bacillati</taxon>
        <taxon>Bacillota</taxon>
        <taxon>Clostridia</taxon>
        <taxon>Eubacteriales</taxon>
        <taxon>Oscillospiraceae</taxon>
        <taxon>Anaerotruncus</taxon>
        <taxon>environmental samples</taxon>
    </lineage>
</organism>
<accession>A0A1C6H2G3</accession>
<keyword evidence="1" id="KW-0472">Membrane</keyword>
<evidence type="ECO:0000256" key="1">
    <source>
        <dbReference type="SAM" id="Phobius"/>
    </source>
</evidence>
<protein>
    <submittedName>
        <fullName evidence="2">Sporulation protein YqfD</fullName>
    </submittedName>
</protein>
<feature type="transmembrane region" description="Helical" evidence="1">
    <location>
        <begin position="89"/>
        <end position="110"/>
    </location>
</feature>
<dbReference type="AlphaFoldDB" id="A0A1C6H2G3"/>
<sequence>MYLVSFIRWLLGTVQFRLRGIFSERFINLVNKNGLRLWGLQKEPEGFTANTVARDYKQMHHLARSTGVRLRIQKKKGLPFWARRYRKRIGAVVGLLLCAGFLLHMSHLTWTIQVTGNEKVSTQSILQTLSDLGVNKGKDLRRLNRKATEEKALLALPDLADMTISNKGTQLFIEVREQQKKGEIVDPRQPCDIVAAKKGKILRIQPLEGHPQVEIGQYVGQGDVLISGMFQDYWQRTVYKHAQGEVWAQTEEKVSYLIPLQKTEWVPAGEAKEQRVLDLFGFKLPLYFPKKLEGEFMIQKKKWDLKLLSVEIPIDLITQKITPVKSQVRTLTSEEAKQQADEQVQAFMAQNYKDLAPQCAVTQLEERDGSLFVEYTVTCEENIAKSQEISQ</sequence>
<dbReference type="PIRSF" id="PIRSF029895">
    <property type="entry name" value="SpoIV"/>
    <property type="match status" value="1"/>
</dbReference>
<dbReference type="EMBL" id="FMHG01000001">
    <property type="protein sequence ID" value="SCJ51645.1"/>
    <property type="molecule type" value="Genomic_DNA"/>
</dbReference>
<evidence type="ECO:0000313" key="2">
    <source>
        <dbReference type="EMBL" id="SCJ51645.1"/>
    </source>
</evidence>
<dbReference type="InterPro" id="IPR010690">
    <property type="entry name" value="YqfD"/>
</dbReference>
<gene>
    <name evidence="2" type="ORF">SAMEA3545359_00645</name>
</gene>
<proteinExistence type="predicted"/>
<keyword evidence="1" id="KW-1133">Transmembrane helix</keyword>